<proteinExistence type="predicted"/>
<dbReference type="EMBL" id="WNKZ01000013">
    <property type="protein sequence ID" value="MTV52484.1"/>
    <property type="molecule type" value="Genomic_DNA"/>
</dbReference>
<organism evidence="1 2">
    <name type="scientific">Pseudoduganella buxea</name>
    <dbReference type="NCBI Taxonomy" id="1949069"/>
    <lineage>
        <taxon>Bacteria</taxon>
        <taxon>Pseudomonadati</taxon>
        <taxon>Pseudomonadota</taxon>
        <taxon>Betaproteobacteria</taxon>
        <taxon>Burkholderiales</taxon>
        <taxon>Oxalobacteraceae</taxon>
        <taxon>Telluria group</taxon>
        <taxon>Pseudoduganella</taxon>
    </lineage>
</organism>
<dbReference type="AlphaFoldDB" id="A0A6I3STV7"/>
<evidence type="ECO:0000313" key="1">
    <source>
        <dbReference type="EMBL" id="MTV52484.1"/>
    </source>
</evidence>
<dbReference type="Proteomes" id="UP000430634">
    <property type="component" value="Unassembled WGS sequence"/>
</dbReference>
<evidence type="ECO:0000313" key="2">
    <source>
        <dbReference type="Proteomes" id="UP000430634"/>
    </source>
</evidence>
<accession>A0A6I3STV7</accession>
<dbReference type="RefSeq" id="WP_155469818.1">
    <property type="nucleotide sequence ID" value="NZ_BMKG01000002.1"/>
</dbReference>
<name>A0A6I3STV7_9BURK</name>
<gene>
    <name evidence="1" type="ORF">GM672_06995</name>
</gene>
<sequence length="52" mass="5794">MQIEYPSGNRLPKLHGAKCLLLYYNMPILAARLARSSKRFLAEAGTAKLMVS</sequence>
<reference evidence="1 2" key="1">
    <citation type="submission" date="2019-11" db="EMBL/GenBank/DDBJ databases">
        <title>Type strains purchased from KCTC, JCM and DSMZ.</title>
        <authorList>
            <person name="Lu H."/>
        </authorList>
    </citation>
    <scope>NUCLEOTIDE SEQUENCE [LARGE SCALE GENOMIC DNA]</scope>
    <source>
        <strain evidence="1 2">KCTC 52429</strain>
    </source>
</reference>
<comment type="caution">
    <text evidence="1">The sequence shown here is derived from an EMBL/GenBank/DDBJ whole genome shotgun (WGS) entry which is preliminary data.</text>
</comment>
<protein>
    <submittedName>
        <fullName evidence="1">Uncharacterized protein</fullName>
    </submittedName>
</protein>